<feature type="compositionally biased region" description="Low complexity" evidence="1">
    <location>
        <begin position="86"/>
        <end position="137"/>
    </location>
</feature>
<evidence type="ECO:0000256" key="2">
    <source>
        <dbReference type="SAM" id="Phobius"/>
    </source>
</evidence>
<dbReference type="SUPFAM" id="SSF50998">
    <property type="entry name" value="Quinoprotein alcohol dehydrogenase-like"/>
    <property type="match status" value="1"/>
</dbReference>
<proteinExistence type="predicted"/>
<feature type="compositionally biased region" description="Pro residues" evidence="1">
    <location>
        <begin position="43"/>
        <end position="66"/>
    </location>
</feature>
<dbReference type="InterPro" id="IPR011047">
    <property type="entry name" value="Quinoprotein_ADH-like_sf"/>
</dbReference>
<evidence type="ECO:0000313" key="4">
    <source>
        <dbReference type="EMBL" id="AJE84819.1"/>
    </source>
</evidence>
<evidence type="ECO:0000313" key="5">
    <source>
        <dbReference type="Proteomes" id="UP000031523"/>
    </source>
</evidence>
<keyword evidence="2" id="KW-1133">Transmembrane helix</keyword>
<dbReference type="EMBL" id="CP010519">
    <property type="protein sequence ID" value="AJE84819.1"/>
    <property type="molecule type" value="Genomic_DNA"/>
</dbReference>
<feature type="domain" description="Pyrrolo-quinoline quinone repeat" evidence="3">
    <location>
        <begin position="247"/>
        <end position="373"/>
    </location>
</feature>
<evidence type="ECO:0000256" key="1">
    <source>
        <dbReference type="SAM" id="MobiDB-lite"/>
    </source>
</evidence>
<feature type="compositionally biased region" description="Basic and acidic residues" evidence="1">
    <location>
        <begin position="183"/>
        <end position="195"/>
    </location>
</feature>
<dbReference type="KEGG" id="sals:SLNWT_4443"/>
<gene>
    <name evidence="4" type="ORF">SLNWT_4443</name>
</gene>
<name>A0A0B5ET29_STRA4</name>
<dbReference type="Pfam" id="PF13360">
    <property type="entry name" value="PQQ_2"/>
    <property type="match status" value="1"/>
</dbReference>
<dbReference type="InterPro" id="IPR002372">
    <property type="entry name" value="PQQ_rpt_dom"/>
</dbReference>
<evidence type="ECO:0000259" key="3">
    <source>
        <dbReference type="Pfam" id="PF13360"/>
    </source>
</evidence>
<keyword evidence="2" id="KW-0472">Membrane</keyword>
<keyword evidence="5" id="KW-1185">Reference proteome</keyword>
<feature type="region of interest" description="Disordered" evidence="1">
    <location>
        <begin position="183"/>
        <end position="227"/>
    </location>
</feature>
<feature type="region of interest" description="Disordered" evidence="1">
    <location>
        <begin position="1"/>
        <end position="149"/>
    </location>
</feature>
<sequence length="622" mass="65092">MHDWRAEKSVKGEALMTQPPNQPPSGGFGPPQDPQQGQSGRPPQSPTGPPPAAPPGMPPSPPPNTPPTAGQPGYGYPQQPPGAPGPYGQPTQQGPYGQQPGPYGQQPGQPGPYNAPTQPGPYGQQPGYGYPQQQFPGAPGPGGPGGGPGGFFKGKTGIVIAAAVAVLLVAGGVVAAVTLSGDDDKKPEAKEKDPKPSASAPINPGDGSGDGKEEQEDLNEGRKDGEAKVLWYKEAPDVPGSGGDAPGMWITDQVAVKAAYKEVVGYKIDGGQPAWEKITFPAKICGATQTASADGKVVVAYENGRSTSARCNKLQLIDLKTGKKGWTRTLGEGGMFDSTISVSLGITGNTLVVGRSMSGTGYDLSSGDKIWEKGKKEEGVCFPNGFAGGEKILVSLSCAASQPNEHDELEEIDAKTGKTKWNKAFPKGWTVDKVYSTKPVVVYLTNKDKKQWNITTFKENSSAARSEVSVDGPFAPECGMFSIGRELSSCSGVAADADTLYLPTDKTGGANEVVAIDLDTGKEKWRTKAPGDSTLLPMKVEDGNLIAYLEPTYDGGGTVYAIPAGGKSHTPKKLLQNPSGPSEIENSFFSRDIDYVDGRFYISSTRLSNSGTQQKLMLAYGN</sequence>
<keyword evidence="2" id="KW-0812">Transmembrane</keyword>
<dbReference type="SMART" id="SM00564">
    <property type="entry name" value="PQQ"/>
    <property type="match status" value="2"/>
</dbReference>
<reference evidence="4 5" key="1">
    <citation type="submission" date="2015-01" db="EMBL/GenBank/DDBJ databases">
        <title>Enhanced salinomycin production by adjusting the supply of polyketide extender units in Streptomyce albus DSM 41398.</title>
        <authorList>
            <person name="Lu C."/>
        </authorList>
    </citation>
    <scope>NUCLEOTIDE SEQUENCE [LARGE SCALE GENOMIC DNA]</scope>
    <source>
        <strain evidence="5">ATCC 21838 / DSM 41398 / FERM P-419 / JCM 4703 / NBRC 107858</strain>
    </source>
</reference>
<feature type="transmembrane region" description="Helical" evidence="2">
    <location>
        <begin position="158"/>
        <end position="179"/>
    </location>
</feature>
<dbReference type="PANTHER" id="PTHR34512:SF30">
    <property type="entry name" value="OUTER MEMBRANE PROTEIN ASSEMBLY FACTOR BAMB"/>
    <property type="match status" value="1"/>
</dbReference>
<accession>A0A0B5ET29</accession>
<feature type="compositionally biased region" description="Basic and acidic residues" evidence="1">
    <location>
        <begin position="1"/>
        <end position="11"/>
    </location>
</feature>
<protein>
    <submittedName>
        <fullName evidence="4">Secreted protein</fullName>
    </submittedName>
</protein>
<dbReference type="Gene3D" id="2.40.10.480">
    <property type="match status" value="1"/>
</dbReference>
<dbReference type="InterPro" id="IPR018391">
    <property type="entry name" value="PQQ_b-propeller_rpt"/>
</dbReference>
<dbReference type="Gene3D" id="2.130.10.10">
    <property type="entry name" value="YVTN repeat-like/Quinoprotein amine dehydrogenase"/>
    <property type="match status" value="1"/>
</dbReference>
<dbReference type="PANTHER" id="PTHR34512">
    <property type="entry name" value="CELL SURFACE PROTEIN"/>
    <property type="match status" value="1"/>
</dbReference>
<dbReference type="Proteomes" id="UP000031523">
    <property type="component" value="Chromosome"/>
</dbReference>
<dbReference type="InterPro" id="IPR015943">
    <property type="entry name" value="WD40/YVTN_repeat-like_dom_sf"/>
</dbReference>
<feature type="compositionally biased region" description="Low complexity" evidence="1">
    <location>
        <begin position="67"/>
        <end position="77"/>
    </location>
</feature>
<dbReference type="AlphaFoldDB" id="A0A0B5ET29"/>
<organism evidence="4 5">
    <name type="scientific">Streptomyces albus (strain ATCC 21838 / DSM 41398 / FERM P-419 / JCM 4703 / NBRC 107858)</name>
    <dbReference type="NCBI Taxonomy" id="1081613"/>
    <lineage>
        <taxon>Bacteria</taxon>
        <taxon>Bacillati</taxon>
        <taxon>Actinomycetota</taxon>
        <taxon>Actinomycetes</taxon>
        <taxon>Kitasatosporales</taxon>
        <taxon>Streptomycetaceae</taxon>
        <taxon>Streptomyces</taxon>
    </lineage>
</organism>